<dbReference type="RefSeq" id="WP_087459513.1">
    <property type="nucleotide sequence ID" value="NZ_CP021425.1"/>
</dbReference>
<dbReference type="OrthoDB" id="6497431at2"/>
<protein>
    <recommendedName>
        <fullName evidence="1">DUF4214 domain-containing protein</fullName>
    </recommendedName>
</protein>
<dbReference type="KEGG" id="ome:OLMES_0189"/>
<keyword evidence="3" id="KW-1185">Reference proteome</keyword>
<organism evidence="2 3">
    <name type="scientific">Oleiphilus messinensis</name>
    <dbReference type="NCBI Taxonomy" id="141451"/>
    <lineage>
        <taxon>Bacteria</taxon>
        <taxon>Pseudomonadati</taxon>
        <taxon>Pseudomonadota</taxon>
        <taxon>Gammaproteobacteria</taxon>
        <taxon>Oceanospirillales</taxon>
        <taxon>Oleiphilaceae</taxon>
        <taxon>Oleiphilus</taxon>
    </lineage>
</organism>
<evidence type="ECO:0000313" key="3">
    <source>
        <dbReference type="Proteomes" id="UP000196027"/>
    </source>
</evidence>
<gene>
    <name evidence="2" type="ORF">OLMES_0189</name>
</gene>
<dbReference type="InterPro" id="IPR038255">
    <property type="entry name" value="PBS_linker_sf"/>
</dbReference>
<dbReference type="Gene3D" id="1.10.3130.20">
    <property type="entry name" value="Phycobilisome linker domain"/>
    <property type="match status" value="1"/>
</dbReference>
<dbReference type="AlphaFoldDB" id="A0A1Y0I3C3"/>
<accession>A0A1Y0I3C3</accession>
<dbReference type="Proteomes" id="UP000196027">
    <property type="component" value="Chromosome"/>
</dbReference>
<dbReference type="Gene3D" id="2.60.120.380">
    <property type="match status" value="1"/>
</dbReference>
<dbReference type="Pfam" id="PF13946">
    <property type="entry name" value="DUF4214"/>
    <property type="match status" value="1"/>
</dbReference>
<sequence>MNGMCLRDYWSNPLKMMCVVVLFVCVIITQKLWANDCESRQYTESERKVADAYIAYYGRPADFEGLKYWSEILEQEGGDISRIIQAFGNSEEFDAAFGDLSNEELIKNLFRQMFGRDPDDAGLAFYLEELESGRRTLQSITLDVLNGAQNKDLQVVENRFELASFYTNLVEQHAEIEYSSQITDNLLDTVTYSKHHQLTCLALYMYYGLIPSEPYIALLDLEPDNNFYITAPEISPAIVYSGIVGTITYPNDNEDYLLLNTKDSEEPIPVLFRLDTVTSQTVGDLDLEVLDESLNQVGLSQNKNTSLGAEQISIDLLPNSVYYVRVYQFGNIDGRPSIRYDLTIILQE</sequence>
<evidence type="ECO:0000259" key="1">
    <source>
        <dbReference type="Pfam" id="PF13946"/>
    </source>
</evidence>
<feature type="domain" description="DUF4214" evidence="1">
    <location>
        <begin position="85"/>
        <end position="150"/>
    </location>
</feature>
<name>A0A1Y0I3C3_9GAMM</name>
<reference evidence="2 3" key="1">
    <citation type="submission" date="2017-05" db="EMBL/GenBank/DDBJ databases">
        <title>Genomic insights into alkan degradation activity of Oleiphilus messinensis.</title>
        <authorList>
            <person name="Kozyavkin S.A."/>
            <person name="Slesarev A.I."/>
            <person name="Golyshin P.N."/>
            <person name="Korzhenkov A."/>
            <person name="Golyshina O.N."/>
            <person name="Toshchakov S.V."/>
        </authorList>
    </citation>
    <scope>NUCLEOTIDE SEQUENCE [LARGE SCALE GENOMIC DNA]</scope>
    <source>
        <strain evidence="2 3">ME102</strain>
    </source>
</reference>
<proteinExistence type="predicted"/>
<evidence type="ECO:0000313" key="2">
    <source>
        <dbReference type="EMBL" id="ARU54296.1"/>
    </source>
</evidence>
<dbReference type="EMBL" id="CP021425">
    <property type="protein sequence ID" value="ARU54296.1"/>
    <property type="molecule type" value="Genomic_DNA"/>
</dbReference>
<dbReference type="InterPro" id="IPR025282">
    <property type="entry name" value="DUF4214"/>
</dbReference>